<geneLocation type="plasmid" evidence="2 3">
    <name>pCRULAC2</name>
</geneLocation>
<keyword evidence="3" id="KW-1185">Reference proteome</keyword>
<evidence type="ECO:0000256" key="1">
    <source>
        <dbReference type="SAM" id="MobiDB-lite"/>
    </source>
</evidence>
<evidence type="ECO:0000313" key="2">
    <source>
        <dbReference type="EMBL" id="ANE05596.1"/>
    </source>
</evidence>
<dbReference type="EMBL" id="CP015624">
    <property type="protein sequence ID" value="ANE05596.1"/>
    <property type="molecule type" value="Genomic_DNA"/>
</dbReference>
<gene>
    <name evidence="2" type="ORF">ccrud_14765</name>
</gene>
<dbReference type="Proteomes" id="UP000076929">
    <property type="component" value="Plasmid pCRULAC2"/>
</dbReference>
<feature type="compositionally biased region" description="Polar residues" evidence="1">
    <location>
        <begin position="1"/>
        <end position="11"/>
    </location>
</feature>
<dbReference type="OrthoDB" id="9984408at2"/>
<reference evidence="2 3" key="1">
    <citation type="submission" date="2016-05" db="EMBL/GenBank/DDBJ databases">
        <title>Complete genome sequence of Corynebacterium crudilactis, a new Corynebacterium species isolated from raw cow's milk.</title>
        <authorList>
            <person name="Christian R."/>
            <person name="Zimmermann J."/>
            <person name="Lipski A."/>
            <person name="Kalinowski J."/>
        </authorList>
    </citation>
    <scope>NUCLEOTIDE SEQUENCE [LARGE SCALE GENOMIC DNA]</scope>
    <source>
        <strain evidence="2 3">JZ16</strain>
        <plasmid evidence="2 3">pCRULAC2</plasmid>
    </source>
</reference>
<protein>
    <submittedName>
        <fullName evidence="2">Uncharacterized protein</fullName>
    </submittedName>
</protein>
<feature type="compositionally biased region" description="Polar residues" evidence="1">
    <location>
        <begin position="23"/>
        <end position="38"/>
    </location>
</feature>
<evidence type="ECO:0000313" key="3">
    <source>
        <dbReference type="Proteomes" id="UP000076929"/>
    </source>
</evidence>
<dbReference type="KEGG" id="ccjz:ccrud_14765"/>
<dbReference type="AlphaFoldDB" id="A0A172QY74"/>
<sequence>MSPLDPTTNNRYIPRTPGPASDVAQSPSQEATHPTITPGQIAEWEPPAVVKLTTQITVEHRKLLHRLERQTGTSLWKLIGHAIEEMYGSKH</sequence>
<keyword evidence="2" id="KW-0614">Plasmid</keyword>
<organism evidence="2 3">
    <name type="scientific">Corynebacterium crudilactis</name>
    <dbReference type="NCBI Taxonomy" id="1652495"/>
    <lineage>
        <taxon>Bacteria</taxon>
        <taxon>Bacillati</taxon>
        <taxon>Actinomycetota</taxon>
        <taxon>Actinomycetes</taxon>
        <taxon>Mycobacteriales</taxon>
        <taxon>Corynebacteriaceae</taxon>
        <taxon>Corynebacterium</taxon>
    </lineage>
</organism>
<accession>A0A172QY74</accession>
<name>A0A172QY74_9CORY</name>
<proteinExistence type="predicted"/>
<dbReference type="RefSeq" id="WP_066570535.1">
    <property type="nucleotide sequence ID" value="NZ_CP015624.1"/>
</dbReference>
<feature type="region of interest" description="Disordered" evidence="1">
    <location>
        <begin position="1"/>
        <end position="42"/>
    </location>
</feature>